<dbReference type="Proteomes" id="UP001239083">
    <property type="component" value="Unassembled WGS sequence"/>
</dbReference>
<dbReference type="RefSeq" id="WP_307041699.1">
    <property type="nucleotide sequence ID" value="NZ_JAUSYY010000001.1"/>
</dbReference>
<sequence length="240" mass="27350">MNTTTDRDELLDVIDRLTIEHPYRAIIDGRSRWVRRDPLIGQLREAIASNRTGGNGLAASTSSVPFDSDALEQYDRLDGIILHQLRTDTDLMPHLTPEANLRAWYRVVNPTLTADEAEFWRKVWSPWEHTINAKLHPPIVLELIDTHTRKPYDCPECGMDWFEQILNSGPIPGSRPPKRWYDREKRIALTATYRPDGRGGLERSAVECGCCGYRVVGSSGVRGFAWDLEEHPDEAETDRA</sequence>
<proteinExistence type="predicted"/>
<name>A0ABU0R8Q9_9MICO</name>
<keyword evidence="2" id="KW-1185">Reference proteome</keyword>
<organism evidence="1 2">
    <name type="scientific">Agromyces ramosus</name>
    <dbReference type="NCBI Taxonomy" id="33879"/>
    <lineage>
        <taxon>Bacteria</taxon>
        <taxon>Bacillati</taxon>
        <taxon>Actinomycetota</taxon>
        <taxon>Actinomycetes</taxon>
        <taxon>Micrococcales</taxon>
        <taxon>Microbacteriaceae</taxon>
        <taxon>Agromyces</taxon>
    </lineage>
</organism>
<accession>A0ABU0R8Q9</accession>
<evidence type="ECO:0000313" key="2">
    <source>
        <dbReference type="Proteomes" id="UP001239083"/>
    </source>
</evidence>
<protein>
    <submittedName>
        <fullName evidence="1">Uncharacterized protein</fullName>
    </submittedName>
</protein>
<evidence type="ECO:0000313" key="1">
    <source>
        <dbReference type="EMBL" id="MDQ0894445.1"/>
    </source>
</evidence>
<gene>
    <name evidence="1" type="ORF">QFZ26_002000</name>
</gene>
<dbReference type="EMBL" id="JAUSYY010000001">
    <property type="protein sequence ID" value="MDQ0894445.1"/>
    <property type="molecule type" value="Genomic_DNA"/>
</dbReference>
<comment type="caution">
    <text evidence="1">The sequence shown here is derived from an EMBL/GenBank/DDBJ whole genome shotgun (WGS) entry which is preliminary data.</text>
</comment>
<reference evidence="1 2" key="1">
    <citation type="submission" date="2023-07" db="EMBL/GenBank/DDBJ databases">
        <title>Comparative genomics of wheat-associated soil bacteria to identify genetic determinants of phenazine resistance.</title>
        <authorList>
            <person name="Mouncey N."/>
        </authorList>
    </citation>
    <scope>NUCLEOTIDE SEQUENCE [LARGE SCALE GENOMIC DNA]</scope>
    <source>
        <strain evidence="1 2">V3I3</strain>
    </source>
</reference>